<keyword evidence="1" id="KW-0472">Membrane</keyword>
<sequence length="165" mass="19750">MNWWPSGRSKSGFSVNNKCSLSSSSSSSFVLFSFTLSITVSFLVSWFSFSCSSLFSFVATFFPSLISPLVSPLISLFRCFHLLRFHHALRLFFCFQQSQHFLCWLIQHFVSHHSFVFQSFDRLRLMQLFFRFLLSCIRRFHLHSFAYLRFFCWKLSKFSFYFFPF</sequence>
<dbReference type="VEuPathDB" id="TrichDB:TRFO_31399"/>
<accession>A0A1J4JWQ0</accession>
<evidence type="ECO:0000256" key="1">
    <source>
        <dbReference type="SAM" id="Phobius"/>
    </source>
</evidence>
<gene>
    <name evidence="2" type="ORF">TRFO_31399</name>
</gene>
<dbReference type="RefSeq" id="XP_068354837.1">
    <property type="nucleotide sequence ID" value="XM_068507918.1"/>
</dbReference>
<dbReference type="Proteomes" id="UP000179807">
    <property type="component" value="Unassembled WGS sequence"/>
</dbReference>
<organism evidence="2 3">
    <name type="scientific">Tritrichomonas foetus</name>
    <dbReference type="NCBI Taxonomy" id="1144522"/>
    <lineage>
        <taxon>Eukaryota</taxon>
        <taxon>Metamonada</taxon>
        <taxon>Parabasalia</taxon>
        <taxon>Tritrichomonadida</taxon>
        <taxon>Tritrichomonadidae</taxon>
        <taxon>Tritrichomonas</taxon>
    </lineage>
</organism>
<reference evidence="2" key="1">
    <citation type="submission" date="2016-10" db="EMBL/GenBank/DDBJ databases">
        <authorList>
            <person name="Benchimol M."/>
            <person name="Almeida L.G."/>
            <person name="Vasconcelos A.T."/>
            <person name="Perreira-Neves A."/>
            <person name="Rosa I.A."/>
            <person name="Tasca T."/>
            <person name="Bogo M.R."/>
            <person name="de Souza W."/>
        </authorList>
    </citation>
    <scope>NUCLEOTIDE SEQUENCE [LARGE SCALE GENOMIC DNA]</scope>
    <source>
        <strain evidence="2">K</strain>
    </source>
</reference>
<dbReference type="GeneID" id="94842622"/>
<feature type="transmembrane region" description="Helical" evidence="1">
    <location>
        <begin position="55"/>
        <end position="77"/>
    </location>
</feature>
<keyword evidence="3" id="KW-1185">Reference proteome</keyword>
<dbReference type="AlphaFoldDB" id="A0A1J4JWQ0"/>
<proteinExistence type="predicted"/>
<dbReference type="EMBL" id="MLAK01000899">
    <property type="protein sequence ID" value="OHT01701.1"/>
    <property type="molecule type" value="Genomic_DNA"/>
</dbReference>
<feature type="transmembrane region" description="Helical" evidence="1">
    <location>
        <begin position="29"/>
        <end position="49"/>
    </location>
</feature>
<keyword evidence="1" id="KW-1133">Transmembrane helix</keyword>
<comment type="caution">
    <text evidence="2">The sequence shown here is derived from an EMBL/GenBank/DDBJ whole genome shotgun (WGS) entry which is preliminary data.</text>
</comment>
<evidence type="ECO:0000313" key="2">
    <source>
        <dbReference type="EMBL" id="OHT01701.1"/>
    </source>
</evidence>
<protein>
    <submittedName>
        <fullName evidence="2">Uncharacterized protein</fullName>
    </submittedName>
</protein>
<name>A0A1J4JWQ0_9EUKA</name>
<evidence type="ECO:0000313" key="3">
    <source>
        <dbReference type="Proteomes" id="UP000179807"/>
    </source>
</evidence>
<keyword evidence="1" id="KW-0812">Transmembrane</keyword>